<name>A0A2T7A2E2_TUBBO</name>
<reference evidence="1 2" key="1">
    <citation type="submission" date="2017-04" db="EMBL/GenBank/DDBJ databases">
        <title>Draft genome sequence of Tuber borchii Vittad., a whitish edible truffle.</title>
        <authorList>
            <consortium name="DOE Joint Genome Institute"/>
            <person name="Murat C."/>
            <person name="Kuo A."/>
            <person name="Barry K.W."/>
            <person name="Clum A."/>
            <person name="Dockter R.B."/>
            <person name="Fauchery L."/>
            <person name="Iotti M."/>
            <person name="Kohler A."/>
            <person name="Labutti K."/>
            <person name="Lindquist E.A."/>
            <person name="Lipzen A."/>
            <person name="Ohm R.A."/>
            <person name="Wang M."/>
            <person name="Grigoriev I.V."/>
            <person name="Zambonelli A."/>
            <person name="Martin F.M."/>
        </authorList>
    </citation>
    <scope>NUCLEOTIDE SEQUENCE [LARGE SCALE GENOMIC DNA]</scope>
    <source>
        <strain evidence="1 2">Tbo3840</strain>
    </source>
</reference>
<accession>A0A2T7A2E2</accession>
<comment type="caution">
    <text evidence="1">The sequence shown here is derived from an EMBL/GenBank/DDBJ whole genome shotgun (WGS) entry which is preliminary data.</text>
</comment>
<dbReference type="EMBL" id="NESQ01000036">
    <property type="protein sequence ID" value="PUU81917.1"/>
    <property type="molecule type" value="Genomic_DNA"/>
</dbReference>
<keyword evidence="2" id="KW-1185">Reference proteome</keyword>
<dbReference type="Proteomes" id="UP000244722">
    <property type="component" value="Unassembled WGS sequence"/>
</dbReference>
<organism evidence="1 2">
    <name type="scientific">Tuber borchii</name>
    <name type="common">White truffle</name>
    <dbReference type="NCBI Taxonomy" id="42251"/>
    <lineage>
        <taxon>Eukaryota</taxon>
        <taxon>Fungi</taxon>
        <taxon>Dikarya</taxon>
        <taxon>Ascomycota</taxon>
        <taxon>Pezizomycotina</taxon>
        <taxon>Pezizomycetes</taxon>
        <taxon>Pezizales</taxon>
        <taxon>Tuberaceae</taxon>
        <taxon>Tuber</taxon>
    </lineage>
</organism>
<evidence type="ECO:0000313" key="1">
    <source>
        <dbReference type="EMBL" id="PUU81917.1"/>
    </source>
</evidence>
<proteinExistence type="predicted"/>
<evidence type="ECO:0000313" key="2">
    <source>
        <dbReference type="Proteomes" id="UP000244722"/>
    </source>
</evidence>
<sequence length="169" mass="18682">MSNNHISTEAAGQPIPTAHLFVPSKEIPKLLRDFPTATAARYENYLVLWWKRREKYNTFVALCNYYYGDAIGDNDDAHILPLIAEEIDAARRRMMEDFATMEETLRSGAPEDEAGHLAGVGGTYVVAAPEEPVIEAEEAVIETEEAVVIEAEGAVVMEVEEADIPSVEN</sequence>
<gene>
    <name evidence="1" type="ORF">B9Z19DRAFT_1062257</name>
</gene>
<protein>
    <submittedName>
        <fullName evidence="1">Uncharacterized protein</fullName>
    </submittedName>
</protein>
<dbReference type="AlphaFoldDB" id="A0A2T7A2E2"/>